<dbReference type="InterPro" id="IPR000073">
    <property type="entry name" value="AB_hydrolase_1"/>
</dbReference>
<sequence length="268" mass="27979">MKETDLRVAGGRTLHTYDTGQGDLVVFWHHGTPNTGLPPEPLFEPGLRWVSYDRPRYGGSSARPGRDIASAAEDAEVVADALGVDTFALLGHSGGGPHALACAALLPGRVRAVAAISCLAPFGAAGLDWFAGMGPNSAATLRAAATGRAAREQVEPGDPDFTPADWAALAGTWSWFGEVVGPALAGDRHAPVDDDLAYAGPWGFGPAAITAKTLLMHGRDDIMVPAAHSEWLARHIPGAELRLVPGEGHISVLDHARQALAWLRLSSG</sequence>
<protein>
    <submittedName>
        <fullName evidence="2">Alpha/beta fold hydrolase</fullName>
    </submittedName>
</protein>
<organism evidence="2 3">
    <name type="scientific">Actinophytocola glycyrrhizae</name>
    <dbReference type="NCBI Taxonomy" id="2044873"/>
    <lineage>
        <taxon>Bacteria</taxon>
        <taxon>Bacillati</taxon>
        <taxon>Actinomycetota</taxon>
        <taxon>Actinomycetes</taxon>
        <taxon>Pseudonocardiales</taxon>
        <taxon>Pseudonocardiaceae</taxon>
    </lineage>
</organism>
<evidence type="ECO:0000313" key="3">
    <source>
        <dbReference type="Proteomes" id="UP001595859"/>
    </source>
</evidence>
<dbReference type="InterPro" id="IPR050471">
    <property type="entry name" value="AB_hydrolase"/>
</dbReference>
<dbReference type="RefSeq" id="WP_378056972.1">
    <property type="nucleotide sequence ID" value="NZ_JBHSIS010000007.1"/>
</dbReference>
<comment type="caution">
    <text evidence="2">The sequence shown here is derived from an EMBL/GenBank/DDBJ whole genome shotgun (WGS) entry which is preliminary data.</text>
</comment>
<dbReference type="InterPro" id="IPR029058">
    <property type="entry name" value="AB_hydrolase_fold"/>
</dbReference>
<evidence type="ECO:0000313" key="2">
    <source>
        <dbReference type="EMBL" id="MFC4855017.1"/>
    </source>
</evidence>
<evidence type="ECO:0000259" key="1">
    <source>
        <dbReference type="Pfam" id="PF00561"/>
    </source>
</evidence>
<reference evidence="3" key="1">
    <citation type="journal article" date="2019" name="Int. J. Syst. Evol. Microbiol.">
        <title>The Global Catalogue of Microorganisms (GCM) 10K type strain sequencing project: providing services to taxonomists for standard genome sequencing and annotation.</title>
        <authorList>
            <consortium name="The Broad Institute Genomics Platform"/>
            <consortium name="The Broad Institute Genome Sequencing Center for Infectious Disease"/>
            <person name="Wu L."/>
            <person name="Ma J."/>
        </authorList>
    </citation>
    <scope>NUCLEOTIDE SEQUENCE [LARGE SCALE GENOMIC DNA]</scope>
    <source>
        <strain evidence="3">ZS-22-S1</strain>
    </source>
</reference>
<dbReference type="PANTHER" id="PTHR43433">
    <property type="entry name" value="HYDROLASE, ALPHA/BETA FOLD FAMILY PROTEIN"/>
    <property type="match status" value="1"/>
</dbReference>
<dbReference type="PANTHER" id="PTHR43433:SF4">
    <property type="entry name" value="NON-HEME CHLOROPEROXIDASE-RELATED"/>
    <property type="match status" value="1"/>
</dbReference>
<dbReference type="PRINTS" id="PR00111">
    <property type="entry name" value="ABHYDROLASE"/>
</dbReference>
<dbReference type="SUPFAM" id="SSF53474">
    <property type="entry name" value="alpha/beta-Hydrolases"/>
    <property type="match status" value="1"/>
</dbReference>
<dbReference type="Pfam" id="PF00561">
    <property type="entry name" value="Abhydrolase_1"/>
    <property type="match status" value="1"/>
</dbReference>
<dbReference type="EMBL" id="JBHSIS010000007">
    <property type="protein sequence ID" value="MFC4855017.1"/>
    <property type="molecule type" value="Genomic_DNA"/>
</dbReference>
<keyword evidence="3" id="KW-1185">Reference proteome</keyword>
<dbReference type="Proteomes" id="UP001595859">
    <property type="component" value="Unassembled WGS sequence"/>
</dbReference>
<dbReference type="GO" id="GO:0016787">
    <property type="term" value="F:hydrolase activity"/>
    <property type="evidence" value="ECO:0007669"/>
    <property type="project" value="UniProtKB-KW"/>
</dbReference>
<feature type="domain" description="AB hydrolase-1" evidence="1">
    <location>
        <begin position="29"/>
        <end position="256"/>
    </location>
</feature>
<name>A0ABV9S3H9_9PSEU</name>
<proteinExistence type="predicted"/>
<gene>
    <name evidence="2" type="ORF">ACFPCV_16045</name>
</gene>
<dbReference type="Gene3D" id="3.40.50.1820">
    <property type="entry name" value="alpha/beta hydrolase"/>
    <property type="match status" value="1"/>
</dbReference>
<accession>A0ABV9S3H9</accession>
<keyword evidence="2" id="KW-0378">Hydrolase</keyword>